<protein>
    <submittedName>
        <fullName evidence="1">Uncharacterized protein</fullName>
    </submittedName>
</protein>
<comment type="caution">
    <text evidence="1">The sequence shown here is derived from an EMBL/GenBank/DDBJ whole genome shotgun (WGS) entry which is preliminary data.</text>
</comment>
<name>A0ACC1AVZ3_9ROSI</name>
<reference evidence="2" key="1">
    <citation type="journal article" date="2023" name="G3 (Bethesda)">
        <title>Genome assembly and association tests identify interacting loci associated with vigor, precocity, and sex in interspecific pistachio rootstocks.</title>
        <authorList>
            <person name="Palmer W."/>
            <person name="Jacygrad E."/>
            <person name="Sagayaradj S."/>
            <person name="Cavanaugh K."/>
            <person name="Han R."/>
            <person name="Bertier L."/>
            <person name="Beede B."/>
            <person name="Kafkas S."/>
            <person name="Golino D."/>
            <person name="Preece J."/>
            <person name="Michelmore R."/>
        </authorList>
    </citation>
    <scope>NUCLEOTIDE SEQUENCE [LARGE SCALE GENOMIC DNA]</scope>
</reference>
<keyword evidence="2" id="KW-1185">Reference proteome</keyword>
<dbReference type="Proteomes" id="UP001164250">
    <property type="component" value="Chromosome 8"/>
</dbReference>
<organism evidence="1 2">
    <name type="scientific">Pistacia atlantica</name>
    <dbReference type="NCBI Taxonomy" id="434234"/>
    <lineage>
        <taxon>Eukaryota</taxon>
        <taxon>Viridiplantae</taxon>
        <taxon>Streptophyta</taxon>
        <taxon>Embryophyta</taxon>
        <taxon>Tracheophyta</taxon>
        <taxon>Spermatophyta</taxon>
        <taxon>Magnoliopsida</taxon>
        <taxon>eudicotyledons</taxon>
        <taxon>Gunneridae</taxon>
        <taxon>Pentapetalae</taxon>
        <taxon>rosids</taxon>
        <taxon>malvids</taxon>
        <taxon>Sapindales</taxon>
        <taxon>Anacardiaceae</taxon>
        <taxon>Pistacia</taxon>
    </lineage>
</organism>
<gene>
    <name evidence="1" type="ORF">Patl1_12513</name>
</gene>
<proteinExistence type="predicted"/>
<evidence type="ECO:0000313" key="1">
    <source>
        <dbReference type="EMBL" id="KAJ0090860.1"/>
    </source>
</evidence>
<evidence type="ECO:0000313" key="2">
    <source>
        <dbReference type="Proteomes" id="UP001164250"/>
    </source>
</evidence>
<sequence length="217" mass="23792">MPSSSSRRSSGPVLRSLSPSGRFCTSSTANSYLSSSSSSFASSTSSSFSSPSSTFFRHHDDHHHHHSHHRSASPTRVNLYTNASLSSSAVRFSIGRSISPNRSISVAKKNNPISFQKRTCMCSPTTHPGSFRCSLHKHTGGNHHGHGNGSISYAPNRLNMRRSAMTHSLVRIGGVEGELVKRSLRDLIRPSSHHQKRREGFQTRPSRLSIMSKADDL</sequence>
<accession>A0ACC1AVZ3</accession>
<dbReference type="EMBL" id="CM047904">
    <property type="protein sequence ID" value="KAJ0090860.1"/>
    <property type="molecule type" value="Genomic_DNA"/>
</dbReference>